<keyword evidence="2 4" id="KW-0863">Zinc-finger</keyword>
<dbReference type="InterPro" id="IPR027370">
    <property type="entry name" value="Znf-RING_euk"/>
</dbReference>
<dbReference type="PROSITE" id="PS00518">
    <property type="entry name" value="ZF_RING_1"/>
    <property type="match status" value="1"/>
</dbReference>
<evidence type="ECO:0000256" key="1">
    <source>
        <dbReference type="ARBA" id="ARBA00022723"/>
    </source>
</evidence>
<dbReference type="InterPro" id="IPR001841">
    <property type="entry name" value="Znf_RING"/>
</dbReference>
<proteinExistence type="predicted"/>
<keyword evidence="3" id="KW-0862">Zinc</keyword>
<keyword evidence="1" id="KW-0479">Metal-binding</keyword>
<sequence>MATSCDFLSEDQFQCSICLDIFTDPVSTPCGHTFCKACLTRHWAGKRECQCPLFNNQIQKCFGGIFWFLTLLHD</sequence>
<dbReference type="Gene3D" id="3.30.40.10">
    <property type="entry name" value="Zinc/RING finger domain, C3HC4 (zinc finger)"/>
    <property type="match status" value="1"/>
</dbReference>
<organism evidence="6 7">
    <name type="scientific">Xiphophorus couchianus</name>
    <name type="common">Monterrey platyfish</name>
    <dbReference type="NCBI Taxonomy" id="32473"/>
    <lineage>
        <taxon>Eukaryota</taxon>
        <taxon>Metazoa</taxon>
        <taxon>Chordata</taxon>
        <taxon>Craniata</taxon>
        <taxon>Vertebrata</taxon>
        <taxon>Euteleostomi</taxon>
        <taxon>Actinopterygii</taxon>
        <taxon>Neopterygii</taxon>
        <taxon>Teleostei</taxon>
        <taxon>Neoteleostei</taxon>
        <taxon>Acanthomorphata</taxon>
        <taxon>Ovalentaria</taxon>
        <taxon>Atherinomorphae</taxon>
        <taxon>Cyprinodontiformes</taxon>
        <taxon>Poeciliidae</taxon>
        <taxon>Poeciliinae</taxon>
        <taxon>Xiphophorus</taxon>
    </lineage>
</organism>
<keyword evidence="7" id="KW-1185">Reference proteome</keyword>
<feature type="domain" description="RING-type" evidence="5">
    <location>
        <begin position="15"/>
        <end position="55"/>
    </location>
</feature>
<dbReference type="SMART" id="SM00184">
    <property type="entry name" value="RING"/>
    <property type="match status" value="1"/>
</dbReference>
<dbReference type="GeneTree" id="ENSGT01030000235259"/>
<reference evidence="6" key="2">
    <citation type="submission" date="2025-09" db="UniProtKB">
        <authorList>
            <consortium name="Ensembl"/>
        </authorList>
    </citation>
    <scope>IDENTIFICATION</scope>
</reference>
<dbReference type="PROSITE" id="PS50089">
    <property type="entry name" value="ZF_RING_2"/>
    <property type="match status" value="1"/>
</dbReference>
<dbReference type="Pfam" id="PF13445">
    <property type="entry name" value="zf-RING_UBOX"/>
    <property type="match status" value="1"/>
</dbReference>
<dbReference type="GO" id="GO:0008270">
    <property type="term" value="F:zinc ion binding"/>
    <property type="evidence" value="ECO:0007669"/>
    <property type="project" value="UniProtKB-KW"/>
</dbReference>
<name>A0A3B5MKD9_9TELE</name>
<dbReference type="SUPFAM" id="SSF57850">
    <property type="entry name" value="RING/U-box"/>
    <property type="match status" value="1"/>
</dbReference>
<dbReference type="InterPro" id="IPR017907">
    <property type="entry name" value="Znf_RING_CS"/>
</dbReference>
<evidence type="ECO:0000256" key="3">
    <source>
        <dbReference type="ARBA" id="ARBA00022833"/>
    </source>
</evidence>
<dbReference type="Proteomes" id="UP000261380">
    <property type="component" value="Unplaced"/>
</dbReference>
<dbReference type="InterPro" id="IPR013083">
    <property type="entry name" value="Znf_RING/FYVE/PHD"/>
</dbReference>
<reference evidence="6" key="1">
    <citation type="submission" date="2025-08" db="UniProtKB">
        <authorList>
            <consortium name="Ensembl"/>
        </authorList>
    </citation>
    <scope>IDENTIFICATION</scope>
</reference>
<accession>A0A3B5MKD9</accession>
<evidence type="ECO:0000259" key="5">
    <source>
        <dbReference type="PROSITE" id="PS50089"/>
    </source>
</evidence>
<evidence type="ECO:0000256" key="2">
    <source>
        <dbReference type="ARBA" id="ARBA00022771"/>
    </source>
</evidence>
<dbReference type="AlphaFoldDB" id="A0A3B5MKD9"/>
<dbReference type="Ensembl" id="ENSXCOT00000021870.1">
    <property type="protein sequence ID" value="ENSXCOP00000021606.1"/>
    <property type="gene ID" value="ENSXCOG00000016156.1"/>
</dbReference>
<dbReference type="PANTHER" id="PTHR23327">
    <property type="entry name" value="RING FINGER PROTEIN 127"/>
    <property type="match status" value="1"/>
</dbReference>
<protein>
    <recommendedName>
        <fullName evidence="5">RING-type domain-containing protein</fullName>
    </recommendedName>
</protein>
<evidence type="ECO:0000256" key="4">
    <source>
        <dbReference type="PROSITE-ProRule" id="PRU00175"/>
    </source>
</evidence>
<evidence type="ECO:0000313" key="6">
    <source>
        <dbReference type="Ensembl" id="ENSXCOP00000021606.1"/>
    </source>
</evidence>
<dbReference type="PANTHER" id="PTHR23327:SF51">
    <property type="entry name" value="TRANSCRIPTIONAL REGULATOR OF YEAST FORM ADHERENCE 3"/>
    <property type="match status" value="1"/>
</dbReference>
<evidence type="ECO:0000313" key="7">
    <source>
        <dbReference type="Proteomes" id="UP000261380"/>
    </source>
</evidence>